<evidence type="ECO:0000313" key="3">
    <source>
        <dbReference type="Proteomes" id="UP000038009"/>
    </source>
</evidence>
<organism evidence="2 3">
    <name type="scientific">Leptomonas seymouri</name>
    <dbReference type="NCBI Taxonomy" id="5684"/>
    <lineage>
        <taxon>Eukaryota</taxon>
        <taxon>Discoba</taxon>
        <taxon>Euglenozoa</taxon>
        <taxon>Kinetoplastea</taxon>
        <taxon>Metakinetoplastina</taxon>
        <taxon>Trypanosomatida</taxon>
        <taxon>Trypanosomatidae</taxon>
        <taxon>Leishmaniinae</taxon>
        <taxon>Leptomonas</taxon>
    </lineage>
</organism>
<dbReference type="EMBL" id="LJSK01000264">
    <property type="protein sequence ID" value="KPI84386.1"/>
    <property type="molecule type" value="Genomic_DNA"/>
</dbReference>
<feature type="region of interest" description="Disordered" evidence="1">
    <location>
        <begin position="739"/>
        <end position="770"/>
    </location>
</feature>
<dbReference type="OrthoDB" id="252009at2759"/>
<evidence type="ECO:0000256" key="1">
    <source>
        <dbReference type="SAM" id="MobiDB-lite"/>
    </source>
</evidence>
<comment type="caution">
    <text evidence="2">The sequence shown here is derived from an EMBL/GenBank/DDBJ whole genome shotgun (WGS) entry which is preliminary data.</text>
</comment>
<reference evidence="2 3" key="1">
    <citation type="journal article" date="2015" name="PLoS Pathog.">
        <title>Leptomonas seymouri: Adaptations to the Dixenous Life Cycle Analyzed by Genome Sequencing, Transcriptome Profiling and Co-infection with Leishmania donovani.</title>
        <authorList>
            <person name="Kraeva N."/>
            <person name="Butenko A."/>
            <person name="Hlavacova J."/>
            <person name="Kostygov A."/>
            <person name="Myskova J."/>
            <person name="Grybchuk D."/>
            <person name="Lestinova T."/>
            <person name="Votypka J."/>
            <person name="Volf P."/>
            <person name="Opperdoes F."/>
            <person name="Flegontov P."/>
            <person name="Lukes J."/>
            <person name="Yurchenko V."/>
        </authorList>
    </citation>
    <scope>NUCLEOTIDE SEQUENCE [LARGE SCALE GENOMIC DNA]</scope>
    <source>
        <strain evidence="2 3">ATCC 30220</strain>
    </source>
</reference>
<feature type="compositionally biased region" description="Polar residues" evidence="1">
    <location>
        <begin position="740"/>
        <end position="759"/>
    </location>
</feature>
<sequence length="832" mass="89323">MLTQSQLLLRRRGRGHVVKYLEGVPTPSKLIDHLAGADLHASAELPFFSTVPRYVDSQREHRLSKLFFHHVLYPAGGARMPYQAVVVRGGRAVRSSAPRLWHKTNPIAKGEKEHEGKKENQRSPLPSAADPSKPPQCRSNPLAVPASQLGSSASFATLSTQPSSSSKMTVAVTATALVEDIPSPASWVRVDPARRPYFFTRASTNAGKPQRYRNTHADSGPAVTNRYLPSSRKGAHDTVPAARDVEDSVLAPLRGVLEHFWNNKVDDAAQAQSPVAAARLQQLLVSPFAGLLWMSEQGSSGGDHASSTSAISKSNHSPSSIWERLIGSVQCSAIASAGATLSIAARSTSTDSGSLQQQSIRRTLDTFVYVQTRLPPAAVVALPAAPNGSFPELRGGLHGKSSSAGSAPLREGNECGDSFLCRMAGGVEPVVPFAVGQPLKASSAASTSPSEDFFSHISCLTRVSLRVSLSEPSPPPAPRVTASAETMLSSTRGYSGLRSDRDDSNAKVRLPQSAAEPWKLGDDGLDLMVPHHVRTVVERHPTKSLQQDAQHFSATTSGAPQSAAQSGRYVLGRADAETYLLPQRELLLTLYVPKRTEDMCAAQNDDRLQRLVRAGRASRSAMMTWSTDHTRQTSSRCALGQYTNAESATKTGTFRQPASPSTSPSKSPQRSREASPAELLAYTSFEVRALPGDAVYIPRGWGYDVQRILGTATMHNGHSKAVIGGEATYGFRDHRALGGKSNSSVSTHSARSLEATSPLPQHREDVEAGEGASVVASTEISSMEIDAFCLSYRPYPELTAAQAAVYVAANYVHTGVDDFYEQGGNQVYRLYE</sequence>
<accession>A0A0N0P3Q0</accession>
<proteinExistence type="predicted"/>
<keyword evidence="3" id="KW-1185">Reference proteome</keyword>
<gene>
    <name evidence="2" type="ORF">ABL78_6567</name>
</gene>
<evidence type="ECO:0000313" key="2">
    <source>
        <dbReference type="EMBL" id="KPI84386.1"/>
    </source>
</evidence>
<feature type="region of interest" description="Disordered" evidence="1">
    <location>
        <begin position="97"/>
        <end position="145"/>
    </location>
</feature>
<dbReference type="Proteomes" id="UP000038009">
    <property type="component" value="Unassembled WGS sequence"/>
</dbReference>
<dbReference type="OMA" id="FHHVLYP"/>
<feature type="compositionally biased region" description="Polar residues" evidence="1">
    <location>
        <begin position="543"/>
        <end position="564"/>
    </location>
</feature>
<protein>
    <submittedName>
        <fullName evidence="2">Uncharacterized protein</fullName>
    </submittedName>
</protein>
<dbReference type="AlphaFoldDB" id="A0A0N0P3Q0"/>
<feature type="compositionally biased region" description="Low complexity" evidence="1">
    <location>
        <begin position="657"/>
        <end position="668"/>
    </location>
</feature>
<feature type="compositionally biased region" description="Basic and acidic residues" evidence="1">
    <location>
        <begin position="109"/>
        <end position="121"/>
    </location>
</feature>
<feature type="region of interest" description="Disordered" evidence="1">
    <location>
        <begin position="207"/>
        <end position="239"/>
    </location>
</feature>
<feature type="compositionally biased region" description="Polar residues" evidence="1">
    <location>
        <begin position="621"/>
        <end position="656"/>
    </location>
</feature>
<dbReference type="VEuPathDB" id="TriTrypDB:Lsey_0264_0100"/>
<feature type="region of interest" description="Disordered" evidence="1">
    <location>
        <begin position="619"/>
        <end position="675"/>
    </location>
</feature>
<name>A0A0N0P3Q0_LEPSE</name>
<feature type="region of interest" description="Disordered" evidence="1">
    <location>
        <begin position="541"/>
        <end position="564"/>
    </location>
</feature>